<feature type="signal peptide" evidence="12">
    <location>
        <begin position="1"/>
        <end position="19"/>
    </location>
</feature>
<feature type="transmembrane region" description="Helical" evidence="11">
    <location>
        <begin position="2407"/>
        <end position="2432"/>
    </location>
</feature>
<feature type="region of interest" description="Disordered" evidence="10">
    <location>
        <begin position="1325"/>
        <end position="1455"/>
    </location>
</feature>
<feature type="transmembrane region" description="Helical" evidence="11">
    <location>
        <begin position="822"/>
        <end position="850"/>
    </location>
</feature>
<evidence type="ECO:0000256" key="4">
    <source>
        <dbReference type="ARBA" id="ARBA00022676"/>
    </source>
</evidence>
<feature type="region of interest" description="Disordered" evidence="10">
    <location>
        <begin position="2639"/>
        <end position="2664"/>
    </location>
</feature>
<evidence type="ECO:0000256" key="12">
    <source>
        <dbReference type="SAM" id="SignalP"/>
    </source>
</evidence>
<proteinExistence type="inferred from homology"/>
<dbReference type="GO" id="GO:0005886">
    <property type="term" value="C:plasma membrane"/>
    <property type="evidence" value="ECO:0007669"/>
    <property type="project" value="TreeGrafter"/>
</dbReference>
<evidence type="ECO:0000256" key="2">
    <source>
        <dbReference type="ARBA" id="ARBA00009040"/>
    </source>
</evidence>
<dbReference type="InterPro" id="IPR026899">
    <property type="entry name" value="FKS1-like_dom1"/>
</dbReference>
<feature type="region of interest" description="Disordered" evidence="10">
    <location>
        <begin position="246"/>
        <end position="284"/>
    </location>
</feature>
<feature type="region of interest" description="Disordered" evidence="10">
    <location>
        <begin position="945"/>
        <end position="1031"/>
    </location>
</feature>
<accession>A0AAD7UPB9</accession>
<dbReference type="PANTHER" id="PTHR12741">
    <property type="entry name" value="LYST-INTERACTING PROTEIN LIP5 DOPAMINE RESPONSIVE PROTEIN DRG-1"/>
    <property type="match status" value="1"/>
</dbReference>
<feature type="compositionally biased region" description="Basic and acidic residues" evidence="10">
    <location>
        <begin position="2652"/>
        <end position="2664"/>
    </location>
</feature>
<evidence type="ECO:0000256" key="11">
    <source>
        <dbReference type="SAM" id="Phobius"/>
    </source>
</evidence>
<comment type="similarity">
    <text evidence="2">Belongs to the glycosyltransferase 48 family.</text>
</comment>
<keyword evidence="5" id="KW-0808">Transferase</keyword>
<dbReference type="GO" id="GO:0006075">
    <property type="term" value="P:(1-&gt;3)-beta-D-glucan biosynthetic process"/>
    <property type="evidence" value="ECO:0007669"/>
    <property type="project" value="InterPro"/>
</dbReference>
<keyword evidence="6 11" id="KW-0812">Transmembrane</keyword>
<dbReference type="Pfam" id="PF14288">
    <property type="entry name" value="FKS1_dom1"/>
    <property type="match status" value="1"/>
</dbReference>
<feature type="compositionally biased region" description="Polar residues" evidence="10">
    <location>
        <begin position="950"/>
        <end position="967"/>
    </location>
</feature>
<evidence type="ECO:0000259" key="13">
    <source>
        <dbReference type="SMART" id="SM01205"/>
    </source>
</evidence>
<keyword evidence="12" id="KW-0732">Signal</keyword>
<comment type="caution">
    <text evidence="14">The sequence shown here is derived from an EMBL/GenBank/DDBJ whole genome shotgun (WGS) entry which is preliminary data.</text>
</comment>
<feature type="transmembrane region" description="Helical" evidence="11">
    <location>
        <begin position="660"/>
        <end position="679"/>
    </location>
</feature>
<gene>
    <name evidence="14" type="ORF">CTAYLR_008360</name>
</gene>
<keyword evidence="4" id="KW-0328">Glycosyltransferase</keyword>
<keyword evidence="7 11" id="KW-1133">Transmembrane helix</keyword>
<evidence type="ECO:0000256" key="1">
    <source>
        <dbReference type="ARBA" id="ARBA00004141"/>
    </source>
</evidence>
<feature type="chain" id="PRO_5041983327" description="1,3-beta-glucan synthase" evidence="12">
    <location>
        <begin position="20"/>
        <end position="2664"/>
    </location>
</feature>
<evidence type="ECO:0000256" key="9">
    <source>
        <dbReference type="ARBA" id="ARBA00047777"/>
    </source>
</evidence>
<feature type="compositionally biased region" description="Low complexity" evidence="10">
    <location>
        <begin position="897"/>
        <end position="925"/>
    </location>
</feature>
<dbReference type="GO" id="GO:0003843">
    <property type="term" value="F:1,3-beta-D-glucan synthase activity"/>
    <property type="evidence" value="ECO:0007669"/>
    <property type="project" value="UniProtKB-EC"/>
</dbReference>
<dbReference type="SMART" id="SM01205">
    <property type="entry name" value="FKS1_dom1"/>
    <property type="match status" value="1"/>
</dbReference>
<feature type="transmembrane region" description="Helical" evidence="11">
    <location>
        <begin position="2444"/>
        <end position="2465"/>
    </location>
</feature>
<organism evidence="14 15">
    <name type="scientific">Chrysophaeum taylorii</name>
    <dbReference type="NCBI Taxonomy" id="2483200"/>
    <lineage>
        <taxon>Eukaryota</taxon>
        <taxon>Sar</taxon>
        <taxon>Stramenopiles</taxon>
        <taxon>Ochrophyta</taxon>
        <taxon>Pelagophyceae</taxon>
        <taxon>Pelagomonadales</taxon>
        <taxon>Pelagomonadaceae</taxon>
        <taxon>Chrysophaeum</taxon>
    </lineage>
</organism>
<feature type="transmembrane region" description="Helical" evidence="11">
    <location>
        <begin position="61"/>
        <end position="93"/>
    </location>
</feature>
<evidence type="ECO:0000256" key="6">
    <source>
        <dbReference type="ARBA" id="ARBA00022692"/>
    </source>
</evidence>
<feature type="transmembrane region" description="Helical" evidence="11">
    <location>
        <begin position="2268"/>
        <end position="2289"/>
    </location>
</feature>
<feature type="compositionally biased region" description="Polar residues" evidence="10">
    <location>
        <begin position="1441"/>
        <end position="1455"/>
    </location>
</feature>
<evidence type="ECO:0000313" key="14">
    <source>
        <dbReference type="EMBL" id="KAJ8612338.1"/>
    </source>
</evidence>
<feature type="transmembrane region" description="Helical" evidence="11">
    <location>
        <begin position="2143"/>
        <end position="2164"/>
    </location>
</feature>
<keyword evidence="8 11" id="KW-0472">Membrane</keyword>
<feature type="transmembrane region" description="Helical" evidence="11">
    <location>
        <begin position="119"/>
        <end position="136"/>
    </location>
</feature>
<feature type="transmembrane region" description="Helical" evidence="11">
    <location>
        <begin position="2176"/>
        <end position="2199"/>
    </location>
</feature>
<evidence type="ECO:0000256" key="7">
    <source>
        <dbReference type="ARBA" id="ARBA00022989"/>
    </source>
</evidence>
<evidence type="ECO:0000256" key="3">
    <source>
        <dbReference type="ARBA" id="ARBA00012589"/>
    </source>
</evidence>
<feature type="domain" description="1,3-beta-glucan synthase component FKS1-like" evidence="13">
    <location>
        <begin position="407"/>
        <end position="510"/>
    </location>
</feature>
<feature type="transmembrane region" description="Helical" evidence="11">
    <location>
        <begin position="2471"/>
        <end position="2490"/>
    </location>
</feature>
<protein>
    <recommendedName>
        <fullName evidence="3">1,3-beta-glucan synthase</fullName>
        <ecNumber evidence="3">2.4.1.34</ecNumber>
    </recommendedName>
</protein>
<dbReference type="EC" id="2.4.1.34" evidence="3"/>
<dbReference type="Pfam" id="PF02364">
    <property type="entry name" value="Glucan_synthase"/>
    <property type="match status" value="3"/>
</dbReference>
<evidence type="ECO:0000256" key="10">
    <source>
        <dbReference type="SAM" id="MobiDB-lite"/>
    </source>
</evidence>
<reference evidence="14" key="1">
    <citation type="submission" date="2023-01" db="EMBL/GenBank/DDBJ databases">
        <title>Metagenome sequencing of chrysophaentin producing Chrysophaeum taylorii.</title>
        <authorList>
            <person name="Davison J."/>
            <person name="Bewley C."/>
        </authorList>
    </citation>
    <scope>NUCLEOTIDE SEQUENCE</scope>
    <source>
        <strain evidence="14">NIES-1699</strain>
    </source>
</reference>
<dbReference type="Proteomes" id="UP001230188">
    <property type="component" value="Unassembled WGS sequence"/>
</dbReference>
<dbReference type="PANTHER" id="PTHR12741:SF48">
    <property type="entry name" value="1,3-BETA-GLUCAN SYNTHASE COMPONENT FKS1-RELATED"/>
    <property type="match status" value="1"/>
</dbReference>
<comment type="subcellular location">
    <subcellularLocation>
        <location evidence="1">Membrane</location>
        <topology evidence="1">Multi-pass membrane protein</topology>
    </subcellularLocation>
</comment>
<feature type="transmembrane region" description="Helical" evidence="11">
    <location>
        <begin position="2301"/>
        <end position="2317"/>
    </location>
</feature>
<name>A0AAD7UPB9_9STRA</name>
<comment type="catalytic activity">
    <reaction evidence="9">
        <text>[(1-&gt;3)-beta-D-glucosyl](n) + UDP-alpha-D-glucose = [(1-&gt;3)-beta-D-glucosyl](n+1) + UDP + H(+)</text>
        <dbReference type="Rhea" id="RHEA:21476"/>
        <dbReference type="Rhea" id="RHEA-COMP:11146"/>
        <dbReference type="Rhea" id="RHEA-COMP:14303"/>
        <dbReference type="ChEBI" id="CHEBI:15378"/>
        <dbReference type="ChEBI" id="CHEBI:37671"/>
        <dbReference type="ChEBI" id="CHEBI:58223"/>
        <dbReference type="ChEBI" id="CHEBI:58885"/>
        <dbReference type="EC" id="2.4.1.34"/>
    </reaction>
</comment>
<keyword evidence="15" id="KW-1185">Reference proteome</keyword>
<evidence type="ECO:0000313" key="15">
    <source>
        <dbReference type="Proteomes" id="UP001230188"/>
    </source>
</evidence>
<feature type="transmembrane region" description="Helical" evidence="11">
    <location>
        <begin position="29"/>
        <end position="49"/>
    </location>
</feature>
<feature type="compositionally biased region" description="Low complexity" evidence="10">
    <location>
        <begin position="1327"/>
        <end position="1353"/>
    </location>
</feature>
<feature type="transmembrane region" description="Helical" evidence="11">
    <location>
        <begin position="2502"/>
        <end position="2527"/>
    </location>
</feature>
<dbReference type="InterPro" id="IPR003440">
    <property type="entry name" value="Glyco_trans_48_dom"/>
</dbReference>
<feature type="transmembrane region" description="Helical" evidence="11">
    <location>
        <begin position="699"/>
        <end position="719"/>
    </location>
</feature>
<feature type="compositionally biased region" description="Low complexity" evidence="10">
    <location>
        <begin position="1361"/>
        <end position="1375"/>
    </location>
</feature>
<feature type="region of interest" description="Disordered" evidence="10">
    <location>
        <begin position="889"/>
        <end position="931"/>
    </location>
</feature>
<feature type="transmembrane region" description="Helical" evidence="11">
    <location>
        <begin position="617"/>
        <end position="639"/>
    </location>
</feature>
<dbReference type="EMBL" id="JAQMWT010000054">
    <property type="protein sequence ID" value="KAJ8612338.1"/>
    <property type="molecule type" value="Genomic_DNA"/>
</dbReference>
<evidence type="ECO:0000256" key="5">
    <source>
        <dbReference type="ARBA" id="ARBA00022679"/>
    </source>
</evidence>
<sequence>MWTALALGVPLFVAGVVLGALGGDGTASYLGLGAGLFGSMIFACVRPIFGNESFGFSTVGVGLCCVGAVACGCAATLVPNCALAASAGAMLGLPLLLMTEGRWNPGIAVDTLGSDVESGISAGVFVGLTFLGWLGVTRNPSTKKRVEIATFAGAGAWLAVLGLDRALCHGEALWARVVTAARGNDASAAYPANDDDDGEAAVVSSRLSNGLEAAGVVAWLAVAAGLALTRAAAEGLWRPRRNGYRRVATQQQPPPAPSGSSSLLSAAARSTAPHAPTMAAEQHASLVAERPTSFNLFDPERLPASLQRFAPQIFASAEALGNFFGFQDDSVRNQAEHALALLANALAQQRQRYDESVEAEPPVGEDAEDAAVRALHAKLFSNYRSWCAALETVPQFAPPAESRREAGGAAVDIMLWLCVWGEAANLRHMPECLCYLYHSAAAEWASTPKREREGERGASLDAGHWLDTVVAPIYEVVASNMRKKADHVEKRNYDDFNEFFWSKQCLECHRSKIVTVTAHKHLERRATARRAQLAVESAALLGGGGGGGGGLGSGEATGVKPPAVADRMSRAPKTYLEVRTWLHVVFAFQRVYEFHVLAFGLLAALGFQQYLVWDWTFAVQVASSAAAAQNGCALCWGFLEALFAPPSTDDLARAALCARLAARYVALAFQCTYLCWSFDLLEQMPAGEVRRRGDAAFWWWQHVWLSIALMAPYFVEALLQLWPRGMTALYELDGDVARAVLAVFLPRSSALYVGKSVHEPYSLAWKYHTFWVTLIAFKLWFGYTFLVEPLVAPSVQIYDDYLNFPTVEHRAPKTMAQLAGRWLPSIFIFLIDSSIWYSLWAAAVGTYVGFAVKLGVVRDFASVRDAFLLLPRAFCNGFIAGGLELSAAPKRRGGGSQQQQQQEAPGGTAAAQEPPASASSSSASSGLNGRKKLGGTVSFTEDVVAEQRRASTPPSSSSLMLETSPRSSVAPELRRYFDDDQGLLERQGTTTTGCSSCCAGVDGDRPPPPPSQTSMRLSPRSLGTLISPPSSSPDLAASLGAAGRYGGGALAPRLPSFLSLSDAIDAGDHAALLFGGHGKTKSDPNLSEDRSLRTGLVELMGDPSSSSRQQKRSRVSEVFSGAEDEAQWILFAEAWNEIVDAMRASDILSNKERDILTFDRFAGFSKPVYLPIFVTAGATERATALAVDAAAAYRPLADAAAASRRDAADMEDGSSLERHAAKYGESARQVSADLAASLQSDVVATEALDELRELATWLMLRLLGPVHRDDIVAVVSIIDRWTRGNSPVPGETVLDRVKLEDAHRAVVVPLGQLVDSLLKGLPKRKLPAAMPAHPSSSSSGTPAPSSTTTAVKGATGGGGHHAPPGSPGDVSPVPSTAAMQPPTPPPTPVSSLTNLALAGGDHDDALDDPPATSSSGGDPHPRLAPQRSHTVATGGAGADASETSTTSTGMKRTQSTSGLVAMATSLSDLSGGAGGAGGGIIIQAQTSTKKYSLSSNKYVSAAKHLKSGKRAVEATDPFRDGVREKLRALLSGIKASVVTNKGAMPSLVGKSAQEVADRVTFVLANERGFLWESTYAAACLDALRRELDVVTKILKKLRGLLSTPQRETEPRGHEATRRLTFFVNSLLMDLPPPPPVEAMVSFTTLTPFYSEDVILAKGDLLSKNSDGVTTLLYLQTLYKADWENFLERRRIKDDASVFKPEHVLETRLWASFRAQTLARTVEGMMHCEAALRLLARLERLHAVRRARRESVGGRAFSSSSENRGLAPPGSSGVSVDDVVKLKFGYVVSCQVYGKQRKNEDPKAKDIELLLYRFPMLRVAYIDEQRVNRAGAVAFYSVLVKAAPPSNPAAAAAEALLLKHNNNNNNNDSVVVSPAAAADSADADAAHRPLHAASAPALVASPAKPARDENSGAGASGGVVEIYRIRLPGNPVIGEGKPENQSHAIIFTRGECLQTIDMNQDGFFEEALKMRNLLQEFRPGAPGVPKIVGSPPTTIVGFREHIFTGSVSSLANYMALQELSFVTLGQRVLSDPLRMRLHYGHPDIFDKLWFATRGGVSKASKGINLSEDIFAGYTAVIRGGAVVMKEYVQVGKGRDVGMQQIYKFEAKLSQGNAEQCLSRDASRVADRLDFPRLLSYYFGGIGHYINSLLTIATIQVATYLALLLAVFGAESIGGRQIVPLGAVQIVLAGLGLLNTLPLLATLAVERGLLPATRDVLQVFATGGPLYFVFHIQTRAHYFFQTLVAGGASYKGTGRGFVTRHSTFDEQYRFFATSHLYLGVELAAALVLIGIYSSARQYAGRTWSLWLATAAFLLAPFWFNPLGFSWPHVTDDFRRWLRWISPYTHGGTSADSWEVWYKEETSVFRRLSVQSKLFVGSKAILYVSLARGLAWKSGKEDTERVRRVELDNLLQFATLAAALAALLLVSVCVDAIAYRLHYAIHRLLKMVLGVATVAVCVAAFVLHRSFIHFATSLYYVAAAVNIVGTLLGVGFVRHLQRVHDALIGYAFFVVFIFLSALHIFDVIQTWLLFHNALSQGVVVDDILKQARRSQEADEPPDTTAELRDLRRIVEQQQRTIADLLAASSAKAAAAASSSRDAKDAKDAKDAVVAGAQEVASDTNLRAVRTSIQSAVTFELAPVPAPAPVFTFQSPDQMPPREDAPSRRVLS</sequence>
<feature type="transmembrane region" description="Helical" evidence="11">
    <location>
        <begin position="591"/>
        <end position="611"/>
    </location>
</feature>
<feature type="compositionally biased region" description="Low complexity" evidence="10">
    <location>
        <begin position="258"/>
        <end position="273"/>
    </location>
</feature>
<evidence type="ECO:0000256" key="8">
    <source>
        <dbReference type="ARBA" id="ARBA00023136"/>
    </source>
</evidence>
<dbReference type="GO" id="GO:0000148">
    <property type="term" value="C:1,3-beta-D-glucan synthase complex"/>
    <property type="evidence" value="ECO:0007669"/>
    <property type="project" value="InterPro"/>
</dbReference>